<evidence type="ECO:0000313" key="3">
    <source>
        <dbReference type="Proteomes" id="UP001279734"/>
    </source>
</evidence>
<feature type="chain" id="PRO_5042069677" description="Secreted protein" evidence="1">
    <location>
        <begin position="21"/>
        <end position="106"/>
    </location>
</feature>
<comment type="caution">
    <text evidence="2">The sequence shown here is derived from an EMBL/GenBank/DDBJ whole genome shotgun (WGS) entry which is preliminary data.</text>
</comment>
<dbReference type="AlphaFoldDB" id="A0AAD3RX89"/>
<feature type="signal peptide" evidence="1">
    <location>
        <begin position="1"/>
        <end position="20"/>
    </location>
</feature>
<keyword evidence="1" id="KW-0732">Signal</keyword>
<organism evidence="2 3">
    <name type="scientific">Nepenthes gracilis</name>
    <name type="common">Slender pitcher plant</name>
    <dbReference type="NCBI Taxonomy" id="150966"/>
    <lineage>
        <taxon>Eukaryota</taxon>
        <taxon>Viridiplantae</taxon>
        <taxon>Streptophyta</taxon>
        <taxon>Embryophyta</taxon>
        <taxon>Tracheophyta</taxon>
        <taxon>Spermatophyta</taxon>
        <taxon>Magnoliopsida</taxon>
        <taxon>eudicotyledons</taxon>
        <taxon>Gunneridae</taxon>
        <taxon>Pentapetalae</taxon>
        <taxon>Caryophyllales</taxon>
        <taxon>Nepenthaceae</taxon>
        <taxon>Nepenthes</taxon>
    </lineage>
</organism>
<evidence type="ECO:0000313" key="2">
    <source>
        <dbReference type="EMBL" id="GMH00947.1"/>
    </source>
</evidence>
<accession>A0AAD3RX89</accession>
<name>A0AAD3RX89_NEPGR</name>
<dbReference type="EMBL" id="BSYO01000002">
    <property type="protein sequence ID" value="GMH00947.1"/>
    <property type="molecule type" value="Genomic_DNA"/>
</dbReference>
<gene>
    <name evidence="2" type="ORF">Nepgr_002786</name>
</gene>
<reference evidence="2" key="1">
    <citation type="submission" date="2023-05" db="EMBL/GenBank/DDBJ databases">
        <title>Nepenthes gracilis genome sequencing.</title>
        <authorList>
            <person name="Fukushima K."/>
        </authorList>
    </citation>
    <scope>NUCLEOTIDE SEQUENCE</scope>
    <source>
        <strain evidence="2">SING2019-196</strain>
    </source>
</reference>
<keyword evidence="3" id="KW-1185">Reference proteome</keyword>
<proteinExistence type="predicted"/>
<evidence type="ECO:0000256" key="1">
    <source>
        <dbReference type="SAM" id="SignalP"/>
    </source>
</evidence>
<evidence type="ECO:0008006" key="4">
    <source>
        <dbReference type="Google" id="ProtNLM"/>
    </source>
</evidence>
<dbReference type="Proteomes" id="UP001279734">
    <property type="component" value="Unassembled WGS sequence"/>
</dbReference>
<sequence>MLMWLVWLMWLDLLLDRFSCNQMPIWTATLFRPVWKIGKLVGDLSGCVVGSWSIWFCLVWSRGRFGLNDVDCIPAAILQLKVGRLFARVVIKCRFCVLLRPVWKVC</sequence>
<protein>
    <recommendedName>
        <fullName evidence="4">Secreted protein</fullName>
    </recommendedName>
</protein>